<dbReference type="InterPro" id="IPR000152">
    <property type="entry name" value="EGF-type_Asp/Asn_hydroxyl_site"/>
</dbReference>
<reference evidence="20 21" key="1">
    <citation type="journal article" date="2007" name="Nature">
        <title>Evolution of genes and genomes on the Drosophila phylogeny.</title>
        <authorList>
            <consortium name="Drosophila 12 Genomes Consortium"/>
            <person name="Clark A.G."/>
            <person name="Eisen M.B."/>
            <person name="Smith D.R."/>
            <person name="Bergman C.M."/>
            <person name="Oliver B."/>
            <person name="Markow T.A."/>
            <person name="Kaufman T.C."/>
            <person name="Kellis M."/>
            <person name="Gelbart W."/>
            <person name="Iyer V.N."/>
            <person name="Pollard D.A."/>
            <person name="Sackton T.B."/>
            <person name="Larracuente A.M."/>
            <person name="Singh N.D."/>
            <person name="Abad J.P."/>
            <person name="Abt D.N."/>
            <person name="Adryan B."/>
            <person name="Aguade M."/>
            <person name="Akashi H."/>
            <person name="Anderson W.W."/>
            <person name="Aquadro C.F."/>
            <person name="Ardell D.H."/>
            <person name="Arguello R."/>
            <person name="Artieri C.G."/>
            <person name="Barbash D.A."/>
            <person name="Barker D."/>
            <person name="Barsanti P."/>
            <person name="Batterham P."/>
            <person name="Batzoglou S."/>
            <person name="Begun D."/>
            <person name="Bhutkar A."/>
            <person name="Blanco E."/>
            <person name="Bosak S.A."/>
            <person name="Bradley R.K."/>
            <person name="Brand A.D."/>
            <person name="Brent M.R."/>
            <person name="Brooks A.N."/>
            <person name="Brown R.H."/>
            <person name="Butlin R.K."/>
            <person name="Caggese C."/>
            <person name="Calvi B.R."/>
            <person name="Bernardo de Carvalho A."/>
            <person name="Caspi A."/>
            <person name="Castrezana S."/>
            <person name="Celniker S.E."/>
            <person name="Chang J.L."/>
            <person name="Chapple C."/>
            <person name="Chatterji S."/>
            <person name="Chinwalla A."/>
            <person name="Civetta A."/>
            <person name="Clifton S.W."/>
            <person name="Comeron J.M."/>
            <person name="Costello J.C."/>
            <person name="Coyne J.A."/>
            <person name="Daub J."/>
            <person name="David R.G."/>
            <person name="Delcher A.L."/>
            <person name="Delehaunty K."/>
            <person name="Do C.B."/>
            <person name="Ebling H."/>
            <person name="Edwards K."/>
            <person name="Eickbush T."/>
            <person name="Evans J.D."/>
            <person name="Filipski A."/>
            <person name="Findeiss S."/>
            <person name="Freyhult E."/>
            <person name="Fulton L."/>
            <person name="Fulton R."/>
            <person name="Garcia A.C."/>
            <person name="Gardiner A."/>
            <person name="Garfield D.A."/>
            <person name="Garvin B.E."/>
            <person name="Gibson G."/>
            <person name="Gilbert D."/>
            <person name="Gnerre S."/>
            <person name="Godfrey J."/>
            <person name="Good R."/>
            <person name="Gotea V."/>
            <person name="Gravely B."/>
            <person name="Greenberg A.J."/>
            <person name="Griffiths-Jones S."/>
            <person name="Gross S."/>
            <person name="Guigo R."/>
            <person name="Gustafson E.A."/>
            <person name="Haerty W."/>
            <person name="Hahn M.W."/>
            <person name="Halligan D.L."/>
            <person name="Halpern A.L."/>
            <person name="Halter G.M."/>
            <person name="Han M.V."/>
            <person name="Heger A."/>
            <person name="Hillier L."/>
            <person name="Hinrichs A.S."/>
            <person name="Holmes I."/>
            <person name="Hoskins R.A."/>
            <person name="Hubisz M.J."/>
            <person name="Hultmark D."/>
            <person name="Huntley M.A."/>
            <person name="Jaffe D.B."/>
            <person name="Jagadeeshan S."/>
            <person name="Jeck W.R."/>
            <person name="Johnson J."/>
            <person name="Jones C.D."/>
            <person name="Jordan W.C."/>
            <person name="Karpen G.H."/>
            <person name="Kataoka E."/>
            <person name="Keightley P.D."/>
            <person name="Kheradpour P."/>
            <person name="Kirkness E.F."/>
            <person name="Koerich L.B."/>
            <person name="Kristiansen K."/>
            <person name="Kudrna D."/>
            <person name="Kulathinal R.J."/>
            <person name="Kumar S."/>
            <person name="Kwok R."/>
            <person name="Lander E."/>
            <person name="Langley C.H."/>
            <person name="Lapoint R."/>
            <person name="Lazzaro B.P."/>
            <person name="Lee S.J."/>
            <person name="Levesque L."/>
            <person name="Li R."/>
            <person name="Lin C.F."/>
            <person name="Lin M.F."/>
            <person name="Lindblad-Toh K."/>
            <person name="Llopart A."/>
            <person name="Long M."/>
            <person name="Low L."/>
            <person name="Lozovsky E."/>
            <person name="Lu J."/>
            <person name="Luo M."/>
            <person name="Machado C.A."/>
            <person name="Makalowski W."/>
            <person name="Marzo M."/>
            <person name="Matsuda M."/>
            <person name="Matzkin L."/>
            <person name="McAllister B."/>
            <person name="McBride C.S."/>
            <person name="McKernan B."/>
            <person name="McKernan K."/>
            <person name="Mendez-Lago M."/>
            <person name="Minx P."/>
            <person name="Mollenhauer M.U."/>
            <person name="Montooth K."/>
            <person name="Mount S.M."/>
            <person name="Mu X."/>
            <person name="Myers E."/>
            <person name="Negre B."/>
            <person name="Newfeld S."/>
            <person name="Nielsen R."/>
            <person name="Noor M.A."/>
            <person name="O'Grady P."/>
            <person name="Pachter L."/>
            <person name="Papaceit M."/>
            <person name="Parisi M.J."/>
            <person name="Parisi M."/>
            <person name="Parts L."/>
            <person name="Pedersen J.S."/>
            <person name="Pesole G."/>
            <person name="Phillippy A.M."/>
            <person name="Ponting C.P."/>
            <person name="Pop M."/>
            <person name="Porcelli D."/>
            <person name="Powell J.R."/>
            <person name="Prohaska S."/>
            <person name="Pruitt K."/>
            <person name="Puig M."/>
            <person name="Quesneville H."/>
            <person name="Ram K.R."/>
            <person name="Rand D."/>
            <person name="Rasmussen M.D."/>
            <person name="Reed L.K."/>
            <person name="Reenan R."/>
            <person name="Reily A."/>
            <person name="Remington K.A."/>
            <person name="Rieger T.T."/>
            <person name="Ritchie M.G."/>
            <person name="Robin C."/>
            <person name="Rogers Y.H."/>
            <person name="Rohde C."/>
            <person name="Rozas J."/>
            <person name="Rubenfield M.J."/>
            <person name="Ruiz A."/>
            <person name="Russo S."/>
            <person name="Salzberg S.L."/>
            <person name="Sanchez-Gracia A."/>
            <person name="Saranga D.J."/>
            <person name="Sato H."/>
            <person name="Schaeffer S.W."/>
            <person name="Schatz M.C."/>
            <person name="Schlenke T."/>
            <person name="Schwartz R."/>
            <person name="Segarra C."/>
            <person name="Singh R.S."/>
            <person name="Sirot L."/>
            <person name="Sirota M."/>
            <person name="Sisneros N.B."/>
            <person name="Smith C.D."/>
            <person name="Smith T.F."/>
            <person name="Spieth J."/>
            <person name="Stage D.E."/>
            <person name="Stark A."/>
            <person name="Stephan W."/>
            <person name="Strausberg R.L."/>
            <person name="Strempel S."/>
            <person name="Sturgill D."/>
            <person name="Sutton G."/>
            <person name="Sutton G.G."/>
            <person name="Tao W."/>
            <person name="Teichmann S."/>
            <person name="Tobari Y.N."/>
            <person name="Tomimura Y."/>
            <person name="Tsolas J.M."/>
            <person name="Valente V.L."/>
            <person name="Venter E."/>
            <person name="Venter J.C."/>
            <person name="Vicario S."/>
            <person name="Vieira F.G."/>
            <person name="Vilella A.J."/>
            <person name="Villasante A."/>
            <person name="Walenz B."/>
            <person name="Wang J."/>
            <person name="Wasserman M."/>
            <person name="Watts T."/>
            <person name="Wilson D."/>
            <person name="Wilson R.K."/>
            <person name="Wing R.A."/>
            <person name="Wolfner M.F."/>
            <person name="Wong A."/>
            <person name="Wong G.K."/>
            <person name="Wu C.I."/>
            <person name="Wu G."/>
            <person name="Yamamoto D."/>
            <person name="Yang H.P."/>
            <person name="Yang S.P."/>
            <person name="Yorke J.A."/>
            <person name="Yoshida K."/>
            <person name="Zdobnov E."/>
            <person name="Zhang P."/>
            <person name="Zhang Y."/>
            <person name="Zimin A.V."/>
            <person name="Baldwin J."/>
            <person name="Abdouelleil A."/>
            <person name="Abdulkadir J."/>
            <person name="Abebe A."/>
            <person name="Abera B."/>
            <person name="Abreu J."/>
            <person name="Acer S.C."/>
            <person name="Aftuck L."/>
            <person name="Alexander A."/>
            <person name="An P."/>
            <person name="Anderson E."/>
            <person name="Anderson S."/>
            <person name="Arachi H."/>
            <person name="Azer M."/>
            <person name="Bachantsang P."/>
            <person name="Barry A."/>
            <person name="Bayul T."/>
            <person name="Berlin A."/>
            <person name="Bessette D."/>
            <person name="Bloom T."/>
            <person name="Blye J."/>
            <person name="Boguslavskiy L."/>
            <person name="Bonnet C."/>
            <person name="Boukhgalter B."/>
            <person name="Bourzgui I."/>
            <person name="Brown A."/>
            <person name="Cahill P."/>
            <person name="Channer S."/>
            <person name="Cheshatsang Y."/>
            <person name="Chuda L."/>
            <person name="Citroen M."/>
            <person name="Collymore A."/>
            <person name="Cooke P."/>
            <person name="Costello M."/>
            <person name="D'Aco K."/>
            <person name="Daza R."/>
            <person name="De Haan G."/>
            <person name="DeGray S."/>
            <person name="DeMaso C."/>
            <person name="Dhargay N."/>
            <person name="Dooley K."/>
            <person name="Dooley E."/>
            <person name="Doricent M."/>
            <person name="Dorje P."/>
            <person name="Dorjee K."/>
            <person name="Dupes A."/>
            <person name="Elong R."/>
            <person name="Falk J."/>
            <person name="Farina A."/>
            <person name="Faro S."/>
            <person name="Ferguson D."/>
            <person name="Fisher S."/>
            <person name="Foley C.D."/>
            <person name="Franke A."/>
            <person name="Friedrich D."/>
            <person name="Gadbois L."/>
            <person name="Gearin G."/>
            <person name="Gearin C.R."/>
            <person name="Giannoukos G."/>
            <person name="Goode T."/>
            <person name="Graham J."/>
            <person name="Grandbois E."/>
            <person name="Grewal S."/>
            <person name="Gyaltsen K."/>
            <person name="Hafez N."/>
            <person name="Hagos B."/>
            <person name="Hall J."/>
            <person name="Henson C."/>
            <person name="Hollinger A."/>
            <person name="Honan T."/>
            <person name="Huard M.D."/>
            <person name="Hughes L."/>
            <person name="Hurhula B."/>
            <person name="Husby M.E."/>
            <person name="Kamat A."/>
            <person name="Kanga B."/>
            <person name="Kashin S."/>
            <person name="Khazanovich D."/>
            <person name="Kisner P."/>
            <person name="Lance K."/>
            <person name="Lara M."/>
            <person name="Lee W."/>
            <person name="Lennon N."/>
            <person name="Letendre F."/>
            <person name="LeVine R."/>
            <person name="Lipovsky A."/>
            <person name="Liu X."/>
            <person name="Liu J."/>
            <person name="Liu S."/>
            <person name="Lokyitsang T."/>
            <person name="Lokyitsang Y."/>
            <person name="Lubonja R."/>
            <person name="Lui A."/>
            <person name="MacDonald P."/>
            <person name="Magnisalis V."/>
            <person name="Maru K."/>
            <person name="Matthews C."/>
            <person name="McCusker W."/>
            <person name="McDonough S."/>
            <person name="Mehta T."/>
            <person name="Meldrim J."/>
            <person name="Meneus L."/>
            <person name="Mihai O."/>
            <person name="Mihalev A."/>
            <person name="Mihova T."/>
            <person name="Mittelman R."/>
            <person name="Mlenga V."/>
            <person name="Montmayeur A."/>
            <person name="Mulrain L."/>
            <person name="Navidi A."/>
            <person name="Naylor J."/>
            <person name="Negash T."/>
            <person name="Nguyen T."/>
            <person name="Nguyen N."/>
            <person name="Nicol R."/>
            <person name="Norbu C."/>
            <person name="Norbu N."/>
            <person name="Novod N."/>
            <person name="O'Neill B."/>
            <person name="Osman S."/>
            <person name="Markiewicz E."/>
            <person name="Oyono O.L."/>
            <person name="Patti C."/>
            <person name="Phunkhang P."/>
            <person name="Pierre F."/>
            <person name="Priest M."/>
            <person name="Raghuraman S."/>
            <person name="Rege F."/>
            <person name="Reyes R."/>
            <person name="Rise C."/>
            <person name="Rogov P."/>
            <person name="Ross K."/>
            <person name="Ryan E."/>
            <person name="Settipalli S."/>
            <person name="Shea T."/>
            <person name="Sherpa N."/>
            <person name="Shi L."/>
            <person name="Shih D."/>
            <person name="Sparrow T."/>
            <person name="Spaulding J."/>
            <person name="Stalker J."/>
            <person name="Stange-Thomann N."/>
            <person name="Stavropoulos S."/>
            <person name="Stone C."/>
            <person name="Strader C."/>
            <person name="Tesfaye S."/>
            <person name="Thomson T."/>
            <person name="Thoulutsang Y."/>
            <person name="Thoulutsang D."/>
            <person name="Topham K."/>
            <person name="Topping I."/>
            <person name="Tsamla T."/>
            <person name="Vassiliev H."/>
            <person name="Vo A."/>
            <person name="Wangchuk T."/>
            <person name="Wangdi T."/>
            <person name="Weiand M."/>
            <person name="Wilkinson J."/>
            <person name="Wilson A."/>
            <person name="Yadav S."/>
            <person name="Young G."/>
            <person name="Yu Q."/>
            <person name="Zembek L."/>
            <person name="Zhong D."/>
            <person name="Zimmer A."/>
            <person name="Zwirko Z."/>
            <person name="Jaffe D.B."/>
            <person name="Alvarez P."/>
            <person name="Brockman W."/>
            <person name="Butler J."/>
            <person name="Chin C."/>
            <person name="Gnerre S."/>
            <person name="Grabherr M."/>
            <person name="Kleber M."/>
            <person name="Mauceli E."/>
            <person name="MacCallum I."/>
        </authorList>
    </citation>
    <scope>NUCLEOTIDE SEQUENCE [LARGE SCALE GENOMIC DNA]</scope>
    <source>
        <strain evidence="21">Tucson 14030-0811.24</strain>
    </source>
</reference>
<dbReference type="SUPFAM" id="SSF63825">
    <property type="entry name" value="YWTD domain"/>
    <property type="match status" value="3"/>
</dbReference>
<dbReference type="PROSITE" id="PS51120">
    <property type="entry name" value="LDLRB"/>
    <property type="match status" value="3"/>
</dbReference>
<dbReference type="SMART" id="SM00192">
    <property type="entry name" value="LDLa"/>
    <property type="match status" value="13"/>
</dbReference>
<dbReference type="CDD" id="cd00112">
    <property type="entry name" value="LDLa"/>
    <property type="match status" value="11"/>
</dbReference>
<dbReference type="InterPro" id="IPR000033">
    <property type="entry name" value="LDLR_classB_rpt"/>
</dbReference>
<comment type="subcellular location">
    <subcellularLocation>
        <location evidence="1">Endomembrane system</location>
    </subcellularLocation>
    <subcellularLocation>
        <location evidence="2">Membrane</location>
        <topology evidence="2">Single-pass type I membrane protein</topology>
    </subcellularLocation>
</comment>
<dbReference type="GO" id="GO:0005886">
    <property type="term" value="C:plasma membrane"/>
    <property type="evidence" value="ECO:0007669"/>
    <property type="project" value="TreeGrafter"/>
</dbReference>
<dbReference type="CDD" id="cd00054">
    <property type="entry name" value="EGF_CA"/>
    <property type="match status" value="2"/>
</dbReference>
<dbReference type="GO" id="GO:0005509">
    <property type="term" value="F:calcium ion binding"/>
    <property type="evidence" value="ECO:0007669"/>
    <property type="project" value="InterPro"/>
</dbReference>
<organism evidence="20 21">
    <name type="scientific">Drosophila willistoni</name>
    <name type="common">Fruit fly</name>
    <dbReference type="NCBI Taxonomy" id="7260"/>
    <lineage>
        <taxon>Eukaryota</taxon>
        <taxon>Metazoa</taxon>
        <taxon>Ecdysozoa</taxon>
        <taxon>Arthropoda</taxon>
        <taxon>Hexapoda</taxon>
        <taxon>Insecta</taxon>
        <taxon>Pterygota</taxon>
        <taxon>Neoptera</taxon>
        <taxon>Endopterygota</taxon>
        <taxon>Diptera</taxon>
        <taxon>Brachycera</taxon>
        <taxon>Muscomorpha</taxon>
        <taxon>Ephydroidea</taxon>
        <taxon>Drosophilidae</taxon>
        <taxon>Drosophila</taxon>
        <taxon>Sophophora</taxon>
    </lineage>
</organism>
<feature type="disulfide bond" evidence="14">
    <location>
        <begin position="1118"/>
        <end position="1136"/>
    </location>
</feature>
<dbReference type="InterPro" id="IPR051221">
    <property type="entry name" value="LDLR-related"/>
</dbReference>
<dbReference type="InterPro" id="IPR049883">
    <property type="entry name" value="NOTCH1_EGF-like"/>
</dbReference>
<name>B4MSV5_DROWI</name>
<evidence type="ECO:0000256" key="1">
    <source>
        <dbReference type="ARBA" id="ARBA00004308"/>
    </source>
</evidence>
<evidence type="ECO:0000313" key="20">
    <source>
        <dbReference type="EMBL" id="EDW75194.2"/>
    </source>
</evidence>
<feature type="disulfide bond" evidence="14">
    <location>
        <begin position="74"/>
        <end position="89"/>
    </location>
</feature>
<dbReference type="Gene3D" id="4.10.400.10">
    <property type="entry name" value="Low-density Lipoprotein Receptor"/>
    <property type="match status" value="13"/>
</dbReference>
<dbReference type="STRING" id="7260.B4MSV5"/>
<feature type="domain" description="EGF-like" evidence="19">
    <location>
        <begin position="264"/>
        <end position="301"/>
    </location>
</feature>
<feature type="disulfide bond" evidence="14">
    <location>
        <begin position="55"/>
        <end position="67"/>
    </location>
</feature>
<feature type="disulfide bond" evidence="14">
    <location>
        <begin position="116"/>
        <end position="131"/>
    </location>
</feature>
<evidence type="ECO:0000256" key="15">
    <source>
        <dbReference type="PROSITE-ProRule" id="PRU00461"/>
    </source>
</evidence>
<dbReference type="InterPro" id="IPR036055">
    <property type="entry name" value="LDL_receptor-like_sf"/>
</dbReference>
<dbReference type="SMART" id="SM00179">
    <property type="entry name" value="EGF_CA"/>
    <property type="match status" value="4"/>
</dbReference>
<feature type="chain" id="PRO_5006458027" description="EGF-like domain-containing protein" evidence="18">
    <location>
        <begin position="46"/>
        <end position="1939"/>
    </location>
</feature>
<feature type="disulfide bond" evidence="14">
    <location>
        <begin position="1071"/>
        <end position="1083"/>
    </location>
</feature>
<feature type="region of interest" description="Disordered" evidence="16">
    <location>
        <begin position="1821"/>
        <end position="1840"/>
    </location>
</feature>
<dbReference type="SMR" id="B4MSV5"/>
<dbReference type="Pfam" id="PF14670">
    <property type="entry name" value="FXa_inhibition"/>
    <property type="match status" value="2"/>
</dbReference>
<dbReference type="InterPro" id="IPR023415">
    <property type="entry name" value="LDLR_class-A_CS"/>
</dbReference>
<feature type="disulfide bond" evidence="14">
    <location>
        <begin position="1047"/>
        <end position="1062"/>
    </location>
</feature>
<feature type="disulfide bond" evidence="14">
    <location>
        <begin position="62"/>
        <end position="80"/>
    </location>
</feature>
<dbReference type="SUPFAM" id="SSF57424">
    <property type="entry name" value="LDL receptor-like module"/>
    <property type="match status" value="13"/>
</dbReference>
<feature type="disulfide bond" evidence="14">
    <location>
        <begin position="1158"/>
        <end position="1176"/>
    </location>
</feature>
<feature type="disulfide bond" evidence="14">
    <location>
        <begin position="1090"/>
        <end position="1105"/>
    </location>
</feature>
<evidence type="ECO:0000313" key="21">
    <source>
        <dbReference type="Proteomes" id="UP000007798"/>
    </source>
</evidence>
<evidence type="ECO:0000256" key="10">
    <source>
        <dbReference type="ARBA" id="ARBA00023157"/>
    </source>
</evidence>
<evidence type="ECO:0000256" key="13">
    <source>
        <dbReference type="PROSITE-ProRule" id="PRU00076"/>
    </source>
</evidence>
<evidence type="ECO:0000256" key="14">
    <source>
        <dbReference type="PROSITE-ProRule" id="PRU00124"/>
    </source>
</evidence>
<dbReference type="PROSITE" id="PS50026">
    <property type="entry name" value="EGF_3"/>
    <property type="match status" value="2"/>
</dbReference>
<dbReference type="PROSITE" id="PS00010">
    <property type="entry name" value="ASX_HYDROXYL"/>
    <property type="match status" value="2"/>
</dbReference>
<dbReference type="InterPro" id="IPR001881">
    <property type="entry name" value="EGF-like_Ca-bd_dom"/>
</dbReference>
<dbReference type="Gene3D" id="2.120.10.30">
    <property type="entry name" value="TolB, C-terminal domain"/>
    <property type="match status" value="3"/>
</dbReference>
<dbReference type="InterPro" id="IPR011042">
    <property type="entry name" value="6-blade_b-propeller_TolB-like"/>
</dbReference>
<dbReference type="FunFam" id="2.120.10.30:FF:000241">
    <property type="entry name" value="Low-density lipoprotein receptor-related protein 6"/>
    <property type="match status" value="1"/>
</dbReference>
<dbReference type="HOGENOM" id="CLU_000085_5_0_1"/>
<feature type="disulfide bond" evidence="14">
    <location>
        <begin position="1111"/>
        <end position="1123"/>
    </location>
</feature>
<keyword evidence="12" id="KW-0325">Glycoprotein</keyword>
<feature type="signal peptide" evidence="18">
    <location>
        <begin position="1"/>
        <end position="45"/>
    </location>
</feature>
<evidence type="ECO:0000256" key="2">
    <source>
        <dbReference type="ARBA" id="ARBA00004479"/>
    </source>
</evidence>
<dbReference type="GO" id="GO:0006897">
    <property type="term" value="P:endocytosis"/>
    <property type="evidence" value="ECO:0007669"/>
    <property type="project" value="UniProtKB-KW"/>
</dbReference>
<feature type="disulfide bond" evidence="14">
    <location>
        <begin position="1078"/>
        <end position="1096"/>
    </location>
</feature>
<evidence type="ECO:0000256" key="7">
    <source>
        <dbReference type="ARBA" id="ARBA00022737"/>
    </source>
</evidence>
<dbReference type="InterPro" id="IPR002172">
    <property type="entry name" value="LDrepeatLR_classA_rpt"/>
</dbReference>
<keyword evidence="3 13" id="KW-0245">EGF-like domain</keyword>
<sequence>MAARLRRNVRDKRHHGCGYRYGGQMSWHLCQLAAMLLLLCRAPTAAPSGSAHMRCNADQFQCGDGSCILQAKMCDGRRDCPDNTDELECDYKMCRQPHWFPCAQTHGACLAAELKCNGVENCPGGEDELNCPGRFGSSRRLNCSLFEYMCQDDHSCIPLDFMCDGKPDCPDSSDELAGCKQSAASCTTGHVCANGKCLKQKSWVCDGVDDCGDGSDEQGCGNLCQTEHGKFLCRNRLNCLPLSQVCDGHPDCSDNSDESESCHSKPDCSSKQCPPGAKCHMMPASGPECYCPQGFRLSNFASKCEDIDECQGPNDGLCSQSCENTSGGYKCLCDDGYELASDNRTCRVSSEEPLLLYTTQNTVMGMHIKGMGQRSHLMKLAGNLTKVIGVAYDGRQIYWTNIQNEGESIVKANPDGTNPQILLTSGLDAPEDLAVDWLTQNIYFSDNIMRHIAVCSNDGLNCVVLVTQDVHQPRGLALWPERGQMFWTDWGDKPMIARASMDGTHSMPLVTENIHWPNGIALDMHQQRIYWVDAKLGNVQTVRPDGTGRRTVLDGMLKHPYGLAVFEDELYWSDWGTKSIHVCHKQTGKHHRIVAKDRSVFAVHIYHSAKQPKVKHACETVRCSHLCLLAQADAGGYSCACPDGMQLAEDQQRCVKTEKRQRLFIGVHNIILEIEHTSFGRHLVSASHTLPYYAISEMVYNNVNGSLILADNMKRQIFEYHPNENTLNTLVSNNLGNVSALAFDYLSRNLYWADAERRVIEILSLQTMQRAVIRFFQGQESPIGLSVMPTEGYLYVALKARRHSHIDKLPLSGQGEQVHVFEEDLGDDDIKMVADPLTHTLFWSDSDVGRIMFTDYRKAQAQLFRGKLRRPYSLALVQQDLFWSELGTPAIYWTHKTNMGPRKRIDVEPTKGAPLSPLPARIPIAASMSSSFARQDHPCQHQNGGCSHICVGVGQHVDSVICLCPPGFVFRDASNRSCIENLDCEFRCRSGECLTQAHRCNSRQDCVDHSDEENCDAAEKPTKSAMCTANQFTCHNGEQCLPKKQRCDGNSDCLDGSDEQHCALFDKTKDCHEHQFACDNGKCVDSNLVCDNVNDCGDNSDENKCKTPAKCASGMFQCNGGSCIAASWECDGRIDCTDGSDEHDKCAHRQCPDNMHRCQLGQCLDRKLVCDSHNDCGDHSDELNCGAHGLGAVNISCPDHLYQCASNLKLCFDQAVRCNGTAECPRGEDEANCGDVCSIYEFQCRSGNQCIRKEFHCDGERDCDDGSDEVLCDNQKGQHKNQSAIESWSTARRTCRPHLFDCQDGDCLDMSRVCNNFNDCLNGNDEGPQCATACRANAGGRKVCQHKCRATPAGAVCSCFDGYRLDIDQRSCVDIDECAEQQPCAQLCENTRGGYQCQCHADFMLRQDRVSCKSIQGGGSSLLFSSYNEVRNFSDQPVMLSVAWSANDSRISGFDLDMIRELAYFSSEEQDAIYQIDVHTHHIKRALSLKSPTKLSVDWTTGNVYVLHGTMGGGSSFSHQISVCSFEAKMCGRIIEMRAKNQMHLKHLAVDAYHARLFYVAVRLDRFGPSTSEMYMSRLDGSRQELLLHKPSSYITALAIDPHQQHLYYTDLHNRRLERLSYVKRSGPIRKPEVLLQKSNAIVRPSGLSVYENQAYIINLGSTEAVQCRLYGSRTCHAINLNVLNAQDIVIGGKSRQPRRTSNPCEMAHCHGMCLLADYGFECMCGSQVVAETERCPHGLNHELEDWPGSAANRLEKGGLHFGRIMIILVLILIVGLTAGLGYMYYQYRKRGHKDLNINLHFQNPLARLNSKTIEEAEQQQQQQPGTIGYGTSTTTSTSSFVPEQFTRPTLMQRLWPTKQSAVSGTVTATAKYNGEEMVTDILLENTRGSELQAIHHGRTARSRGVGEGSPLIMVGDSDDNATLCGDYPSDDAHARLVP</sequence>
<dbReference type="FunFam" id="4.10.400.10:FF:000065">
    <property type="entry name" value="Transmembrane protease serine 7"/>
    <property type="match status" value="2"/>
</dbReference>
<evidence type="ECO:0000256" key="4">
    <source>
        <dbReference type="ARBA" id="ARBA00022583"/>
    </source>
</evidence>
<feature type="disulfide bond" evidence="14">
    <location>
        <begin position="205"/>
        <end position="220"/>
    </location>
</feature>
<feature type="disulfide bond" evidence="14">
    <location>
        <begin position="988"/>
        <end position="1006"/>
    </location>
</feature>
<dbReference type="KEGG" id="dwi:6641392"/>
<dbReference type="PROSITE" id="PS01209">
    <property type="entry name" value="LDLRA_1"/>
    <property type="match status" value="5"/>
</dbReference>
<dbReference type="eggNOG" id="KOG1215">
    <property type="taxonomic scope" value="Eukaryota"/>
</dbReference>
<dbReference type="GO" id="GO:0043235">
    <property type="term" value="C:receptor complex"/>
    <property type="evidence" value="ECO:0007669"/>
    <property type="project" value="TreeGrafter"/>
</dbReference>
<dbReference type="InterPro" id="IPR009030">
    <property type="entry name" value="Growth_fac_rcpt_cys_sf"/>
</dbReference>
<protein>
    <recommendedName>
        <fullName evidence="19">EGF-like domain-containing protein</fullName>
    </recommendedName>
</protein>
<keyword evidence="7" id="KW-0677">Repeat</keyword>
<keyword evidence="9 17" id="KW-0472">Membrane</keyword>
<evidence type="ECO:0000256" key="3">
    <source>
        <dbReference type="ARBA" id="ARBA00022536"/>
    </source>
</evidence>
<dbReference type="OrthoDB" id="8831087at2759"/>
<evidence type="ECO:0000256" key="17">
    <source>
        <dbReference type="SAM" id="Phobius"/>
    </source>
</evidence>
<dbReference type="FunFam" id="2.10.25.10:FF:000009">
    <property type="entry name" value="Low-density lipoprotein receptor isoform 1"/>
    <property type="match status" value="1"/>
</dbReference>
<dbReference type="GO" id="GO:0005041">
    <property type="term" value="F:low-density lipoprotein particle receptor activity"/>
    <property type="evidence" value="ECO:0007669"/>
    <property type="project" value="TreeGrafter"/>
</dbReference>
<feature type="domain" description="EGF-like" evidence="19">
    <location>
        <begin position="306"/>
        <end position="347"/>
    </location>
</feature>
<dbReference type="InterPro" id="IPR018097">
    <property type="entry name" value="EGF_Ca-bd_CS"/>
</dbReference>
<dbReference type="PROSITE" id="PS50068">
    <property type="entry name" value="LDLRA_2"/>
    <property type="match status" value="13"/>
</dbReference>
<dbReference type="SUPFAM" id="SSF57196">
    <property type="entry name" value="EGF/Laminin"/>
    <property type="match status" value="2"/>
</dbReference>
<dbReference type="SMART" id="SM00181">
    <property type="entry name" value="EGF"/>
    <property type="match status" value="7"/>
</dbReference>
<keyword evidence="21" id="KW-1185">Reference proteome</keyword>
<dbReference type="PROSITE" id="PS01186">
    <property type="entry name" value="EGF_2"/>
    <property type="match status" value="1"/>
</dbReference>
<keyword evidence="8 17" id="KW-1133">Transmembrane helix</keyword>
<evidence type="ECO:0000256" key="11">
    <source>
        <dbReference type="ARBA" id="ARBA00023170"/>
    </source>
</evidence>
<dbReference type="InParanoid" id="B4MSV5"/>
<dbReference type="SMART" id="SM00135">
    <property type="entry name" value="LY"/>
    <property type="match status" value="9"/>
</dbReference>
<keyword evidence="10 14" id="KW-1015">Disulfide bond</keyword>
<comment type="caution">
    <text evidence="13">Lacks conserved residue(s) required for the propagation of feature annotation.</text>
</comment>
<dbReference type="GO" id="GO:0012505">
    <property type="term" value="C:endomembrane system"/>
    <property type="evidence" value="ECO:0007669"/>
    <property type="project" value="UniProtKB-SubCell"/>
</dbReference>
<evidence type="ECO:0000256" key="18">
    <source>
        <dbReference type="SAM" id="SignalP"/>
    </source>
</evidence>
<dbReference type="PANTHER" id="PTHR22722">
    <property type="entry name" value="LOW-DENSITY LIPOPROTEIN RECEPTOR-RELATED PROTEIN 2-RELATED"/>
    <property type="match status" value="1"/>
</dbReference>
<feature type="disulfide bond" evidence="14">
    <location>
        <begin position="1170"/>
        <end position="1185"/>
    </location>
</feature>
<feature type="transmembrane region" description="Helical" evidence="17">
    <location>
        <begin position="1765"/>
        <end position="1786"/>
    </location>
</feature>
<feature type="repeat" description="LDL-receptor class B" evidence="15">
    <location>
        <begin position="483"/>
        <end position="526"/>
    </location>
</feature>
<keyword evidence="5 17" id="KW-0812">Transmembrane</keyword>
<dbReference type="PROSITE" id="PS01187">
    <property type="entry name" value="EGF_CA"/>
    <property type="match status" value="2"/>
</dbReference>
<dbReference type="Proteomes" id="UP000007798">
    <property type="component" value="Unassembled WGS sequence"/>
</dbReference>
<feature type="disulfide bond" evidence="14">
    <location>
        <begin position="1257"/>
        <end position="1272"/>
    </location>
</feature>
<evidence type="ECO:0000256" key="9">
    <source>
        <dbReference type="ARBA" id="ARBA00023136"/>
    </source>
</evidence>
<feature type="repeat" description="LDL-receptor class B" evidence="15">
    <location>
        <begin position="527"/>
        <end position="569"/>
    </location>
</feature>
<dbReference type="FunFam" id="2.10.25.10:FF:000119">
    <property type="entry name" value="vitamin K-dependent protein S"/>
    <property type="match status" value="1"/>
</dbReference>
<dbReference type="Pfam" id="PF00058">
    <property type="entry name" value="Ldl_recept_b"/>
    <property type="match status" value="3"/>
</dbReference>
<dbReference type="Pfam" id="PF00057">
    <property type="entry name" value="Ldl_recept_a"/>
    <property type="match status" value="11"/>
</dbReference>
<dbReference type="Gene3D" id="2.10.25.10">
    <property type="entry name" value="Laminin"/>
    <property type="match status" value="4"/>
</dbReference>
<proteinExistence type="predicted"/>
<evidence type="ECO:0000256" key="8">
    <source>
        <dbReference type="ARBA" id="ARBA00022989"/>
    </source>
</evidence>
<dbReference type="PRINTS" id="PR00261">
    <property type="entry name" value="LDLRECEPTOR"/>
</dbReference>
<feature type="disulfide bond" evidence="14">
    <location>
        <begin position="1151"/>
        <end position="1163"/>
    </location>
</feature>
<dbReference type="PANTHER" id="PTHR22722:SF14">
    <property type="entry name" value="MEGALIN, ISOFORM A"/>
    <property type="match status" value="1"/>
</dbReference>
<evidence type="ECO:0000256" key="16">
    <source>
        <dbReference type="SAM" id="MobiDB-lite"/>
    </source>
</evidence>
<evidence type="ECO:0000256" key="5">
    <source>
        <dbReference type="ARBA" id="ARBA00022692"/>
    </source>
</evidence>
<evidence type="ECO:0000256" key="12">
    <source>
        <dbReference type="ARBA" id="ARBA00023180"/>
    </source>
</evidence>
<feature type="disulfide bond" evidence="14">
    <location>
        <begin position="1000"/>
        <end position="1015"/>
    </location>
</feature>
<dbReference type="FunCoup" id="B4MSV5">
    <property type="interactions" value="2"/>
</dbReference>
<accession>B4MSV5</accession>
<keyword evidence="11" id="KW-0675">Receptor</keyword>
<feature type="disulfide bond" evidence="14">
    <location>
        <begin position="1295"/>
        <end position="1307"/>
    </location>
</feature>
<feature type="disulfide bond" evidence="14">
    <location>
        <begin position="1302"/>
        <end position="1320"/>
    </location>
</feature>
<dbReference type="SUPFAM" id="SSF57184">
    <property type="entry name" value="Growth factor receptor domain"/>
    <property type="match status" value="1"/>
</dbReference>
<evidence type="ECO:0000259" key="19">
    <source>
        <dbReference type="PROSITE" id="PS50026"/>
    </source>
</evidence>
<gene>
    <name evidence="20" type="primary">Dwil\GK20043</name>
    <name evidence="20" type="ORF">Dwil_GK20043</name>
</gene>
<dbReference type="EMBL" id="CH963851">
    <property type="protein sequence ID" value="EDW75194.2"/>
    <property type="molecule type" value="Genomic_DNA"/>
</dbReference>
<keyword evidence="4" id="KW-0254">Endocytosis</keyword>
<feature type="repeat" description="LDL-receptor class B" evidence="15">
    <location>
        <begin position="395"/>
        <end position="439"/>
    </location>
</feature>
<feature type="disulfide bond" evidence="14">
    <location>
        <begin position="1218"/>
        <end position="1233"/>
    </location>
</feature>
<keyword evidence="6 18" id="KW-0732">Signal</keyword>
<dbReference type="FunFam" id="4.10.400.10:FF:000045">
    <property type="entry name" value="Low-density lipoprotein receptor-related protein 2"/>
    <property type="match status" value="1"/>
</dbReference>
<dbReference type="InterPro" id="IPR000742">
    <property type="entry name" value="EGF"/>
</dbReference>
<evidence type="ECO:0000256" key="6">
    <source>
        <dbReference type="ARBA" id="ARBA00022729"/>
    </source>
</evidence>
<dbReference type="Pfam" id="PF07645">
    <property type="entry name" value="EGF_CA"/>
    <property type="match status" value="1"/>
</dbReference>